<name>A0A8S3G4A6_9BILA</name>
<proteinExistence type="predicted"/>
<reference evidence="1" key="1">
    <citation type="submission" date="2021-02" db="EMBL/GenBank/DDBJ databases">
        <authorList>
            <person name="Nowell W R."/>
        </authorList>
    </citation>
    <scope>NUCLEOTIDE SEQUENCE</scope>
</reference>
<dbReference type="SUPFAM" id="SSF51735">
    <property type="entry name" value="NAD(P)-binding Rossmann-fold domains"/>
    <property type="match status" value="1"/>
</dbReference>
<accession>A0A8S3G4A6</accession>
<dbReference type="Gene3D" id="3.40.50.720">
    <property type="entry name" value="NAD(P)-binding Rossmann-like Domain"/>
    <property type="match status" value="1"/>
</dbReference>
<dbReference type="Proteomes" id="UP000676336">
    <property type="component" value="Unassembled WGS sequence"/>
</dbReference>
<dbReference type="EMBL" id="CAJOBI010280798">
    <property type="protein sequence ID" value="CAF5149132.1"/>
    <property type="molecule type" value="Genomic_DNA"/>
</dbReference>
<dbReference type="InterPro" id="IPR036291">
    <property type="entry name" value="NAD(P)-bd_dom_sf"/>
</dbReference>
<organism evidence="1 2">
    <name type="scientific">Rotaria magnacalcarata</name>
    <dbReference type="NCBI Taxonomy" id="392030"/>
    <lineage>
        <taxon>Eukaryota</taxon>
        <taxon>Metazoa</taxon>
        <taxon>Spiralia</taxon>
        <taxon>Gnathifera</taxon>
        <taxon>Rotifera</taxon>
        <taxon>Eurotatoria</taxon>
        <taxon>Bdelloidea</taxon>
        <taxon>Philodinida</taxon>
        <taxon>Philodinidae</taxon>
        <taxon>Rotaria</taxon>
    </lineage>
</organism>
<feature type="non-terminal residue" evidence="1">
    <location>
        <position position="1"/>
    </location>
</feature>
<evidence type="ECO:0000313" key="2">
    <source>
        <dbReference type="Proteomes" id="UP000676336"/>
    </source>
</evidence>
<gene>
    <name evidence="1" type="ORF">SMN809_LOCUS63814</name>
</gene>
<evidence type="ECO:0000313" key="1">
    <source>
        <dbReference type="EMBL" id="CAF5149132.1"/>
    </source>
</evidence>
<protein>
    <submittedName>
        <fullName evidence="1">Uncharacterized protein</fullName>
    </submittedName>
</protein>
<comment type="caution">
    <text evidence="1">The sequence shown here is derived from an EMBL/GenBank/DDBJ whole genome shotgun (WGS) entry which is preliminary data.</text>
</comment>
<dbReference type="AlphaFoldDB" id="A0A8S3G4A6"/>
<sequence length="57" mass="6144">MVVVVYRIYLDSYGALTSQIMKATSVDQRNQYVLIPGGAGFIGSNCVIELVTAGYTP</sequence>